<reference evidence="4" key="1">
    <citation type="submission" date="2016-06" db="UniProtKB">
        <authorList>
            <consortium name="WormBaseParasite"/>
        </authorList>
    </citation>
    <scope>IDENTIFICATION</scope>
</reference>
<dbReference type="InterPro" id="IPR001584">
    <property type="entry name" value="Integrase_cat-core"/>
</dbReference>
<dbReference type="InterPro" id="IPR012337">
    <property type="entry name" value="RNaseH-like_sf"/>
</dbReference>
<dbReference type="WBParaSite" id="SSLN_0000659201-mRNA-1">
    <property type="protein sequence ID" value="SSLN_0000659201-mRNA-1"/>
    <property type="gene ID" value="SSLN_0000659201"/>
</dbReference>
<evidence type="ECO:0000259" key="1">
    <source>
        <dbReference type="PROSITE" id="PS50994"/>
    </source>
</evidence>
<dbReference type="GO" id="GO:0003676">
    <property type="term" value="F:nucleic acid binding"/>
    <property type="evidence" value="ECO:0007669"/>
    <property type="project" value="InterPro"/>
</dbReference>
<dbReference type="PANTHER" id="PTHR37984:SF5">
    <property type="entry name" value="PROTEIN NYNRIN-LIKE"/>
    <property type="match status" value="1"/>
</dbReference>
<dbReference type="SUPFAM" id="SSF53098">
    <property type="entry name" value="Ribonuclease H-like"/>
    <property type="match status" value="1"/>
</dbReference>
<protein>
    <submittedName>
        <fullName evidence="4">Integrase catalytic domain-containing protein</fullName>
    </submittedName>
</protein>
<dbReference type="PROSITE" id="PS50994">
    <property type="entry name" value="INTEGRASE"/>
    <property type="match status" value="1"/>
</dbReference>
<dbReference type="EMBL" id="UYSU01033668">
    <property type="protein sequence ID" value="VDL92775.1"/>
    <property type="molecule type" value="Genomic_DNA"/>
</dbReference>
<reference evidence="2 3" key="2">
    <citation type="submission" date="2018-11" db="EMBL/GenBank/DDBJ databases">
        <authorList>
            <consortium name="Pathogen Informatics"/>
        </authorList>
    </citation>
    <scope>NUCLEOTIDE SEQUENCE [LARGE SCALE GENOMIC DNA]</scope>
    <source>
        <strain evidence="2 3">NST_G2</strain>
    </source>
</reference>
<evidence type="ECO:0000313" key="4">
    <source>
        <dbReference type="WBParaSite" id="SSLN_0000659201-mRNA-1"/>
    </source>
</evidence>
<dbReference type="AlphaFoldDB" id="A0A183SQ92"/>
<dbReference type="PANTHER" id="PTHR37984">
    <property type="entry name" value="PROTEIN CBG26694"/>
    <property type="match status" value="1"/>
</dbReference>
<evidence type="ECO:0000313" key="3">
    <source>
        <dbReference type="Proteomes" id="UP000275846"/>
    </source>
</evidence>
<dbReference type="InterPro" id="IPR050951">
    <property type="entry name" value="Retrovirus_Pol_polyprotein"/>
</dbReference>
<keyword evidence="3" id="KW-1185">Reference proteome</keyword>
<feature type="domain" description="Integrase catalytic" evidence="1">
    <location>
        <begin position="38"/>
        <end position="139"/>
    </location>
</feature>
<dbReference type="GO" id="GO:0015074">
    <property type="term" value="P:DNA integration"/>
    <property type="evidence" value="ECO:0007669"/>
    <property type="project" value="InterPro"/>
</dbReference>
<evidence type="ECO:0000313" key="2">
    <source>
        <dbReference type="EMBL" id="VDL92775.1"/>
    </source>
</evidence>
<gene>
    <name evidence="2" type="ORF">SSLN_LOCUS6390</name>
</gene>
<dbReference type="InterPro" id="IPR036397">
    <property type="entry name" value="RNaseH_sf"/>
</dbReference>
<dbReference type="Gene3D" id="3.30.420.10">
    <property type="entry name" value="Ribonuclease H-like superfamily/Ribonuclease H"/>
    <property type="match status" value="1"/>
</dbReference>
<dbReference type="OrthoDB" id="6267417at2759"/>
<accession>A0A183SQ92</accession>
<name>A0A183SQ92_SCHSO</name>
<sequence length="146" mass="16472">MDFAGPNVSSSHRCSFQVARHFDVEAATTEIPAKKTGELISRFGILTEIVTDIGTQFTSSEFQQLCQKCRIRHVTSPPFHSQLNGQAECFVDNFKRAMIKIWNAGFKMDFFNTFLLAYRTTPKNDLGGQTPVERFGADNLMYDCST</sequence>
<organism evidence="4">
    <name type="scientific">Schistocephalus solidus</name>
    <name type="common">Tapeworm</name>
    <dbReference type="NCBI Taxonomy" id="70667"/>
    <lineage>
        <taxon>Eukaryota</taxon>
        <taxon>Metazoa</taxon>
        <taxon>Spiralia</taxon>
        <taxon>Lophotrochozoa</taxon>
        <taxon>Platyhelminthes</taxon>
        <taxon>Cestoda</taxon>
        <taxon>Eucestoda</taxon>
        <taxon>Diphyllobothriidea</taxon>
        <taxon>Diphyllobothriidae</taxon>
        <taxon>Schistocephalus</taxon>
    </lineage>
</organism>
<dbReference type="Proteomes" id="UP000275846">
    <property type="component" value="Unassembled WGS sequence"/>
</dbReference>
<proteinExistence type="predicted"/>
<dbReference type="STRING" id="70667.A0A183SQ92"/>